<evidence type="ECO:0000313" key="1">
    <source>
        <dbReference type="EMBL" id="CAB4222879.1"/>
    </source>
</evidence>
<protein>
    <submittedName>
        <fullName evidence="1">Uncharacterized protein</fullName>
    </submittedName>
</protein>
<proteinExistence type="predicted"/>
<organism evidence="1">
    <name type="scientific">uncultured Caudovirales phage</name>
    <dbReference type="NCBI Taxonomy" id="2100421"/>
    <lineage>
        <taxon>Viruses</taxon>
        <taxon>Duplodnaviria</taxon>
        <taxon>Heunggongvirae</taxon>
        <taxon>Uroviricota</taxon>
        <taxon>Caudoviricetes</taxon>
        <taxon>Peduoviridae</taxon>
        <taxon>Maltschvirus</taxon>
        <taxon>Maltschvirus maltsch</taxon>
    </lineage>
</organism>
<dbReference type="EMBL" id="LR797524">
    <property type="protein sequence ID" value="CAB4222879.1"/>
    <property type="molecule type" value="Genomic_DNA"/>
</dbReference>
<gene>
    <name evidence="1" type="ORF">UFOVP1660_4</name>
</gene>
<reference evidence="1" key="1">
    <citation type="submission" date="2020-05" db="EMBL/GenBank/DDBJ databases">
        <authorList>
            <person name="Chiriac C."/>
            <person name="Salcher M."/>
            <person name="Ghai R."/>
            <person name="Kavagutti S V."/>
        </authorList>
    </citation>
    <scope>NUCLEOTIDE SEQUENCE</scope>
</reference>
<accession>A0A6J5T5E9</accession>
<name>A0A6J5T5E9_9CAUD</name>
<sequence>MTVWNPIWRVTIQGTIYTNFTLANLTITSGRTNIYEQANAGYVNMQLINLDQSVVNININDSVTIELKDSTATFTPIFGGTITDVSISVSSSGVVGINQTISIIALGALSRLPKALTDGTLASAHDGTQILHILQDLLLNNWSEVPAALTWATYNPTTTWANAENVGLGEIDTPGNYDLAARTADRTTVYSLVSALATSGLGYIYEDAQGRISYADSTHRSIYLATNGYTDLSAAQALSNGITIQTRAGDVRNSVTLKYGANSANETTPFEDADSIAIYGRLAQIVTTTLKNHADADTQAAFYLTLRAYPQPMFNQITYELTNPEIDNADRDSLINIFMGLPLRLSDLPLNMSAGTYLGFVEGWTFRAAYNSVSVTALLSPLAFSLQAMKWQEVSVLEKWNTISGTLEWQDATVVA</sequence>